<gene>
    <name evidence="6" type="ORF">FOZ63_027668</name>
</gene>
<comment type="caution">
    <text evidence="6">The sequence shown here is derived from an EMBL/GenBank/DDBJ whole genome shotgun (WGS) entry which is preliminary data.</text>
</comment>
<dbReference type="Pfam" id="PF03522">
    <property type="entry name" value="SLC12"/>
    <property type="match status" value="1"/>
</dbReference>
<evidence type="ECO:0000259" key="5">
    <source>
        <dbReference type="Pfam" id="PF03522"/>
    </source>
</evidence>
<reference evidence="6 7" key="1">
    <citation type="submission" date="2020-04" db="EMBL/GenBank/DDBJ databases">
        <title>Perkinsus olseni comparative genomics.</title>
        <authorList>
            <person name="Bogema D.R."/>
        </authorList>
    </citation>
    <scope>NUCLEOTIDE SEQUENCE [LARGE SCALE GENOMIC DNA]</scope>
    <source>
        <strain evidence="6 7">ATCC PRA-207</strain>
    </source>
</reference>
<dbReference type="AlphaFoldDB" id="A0A7J6RNY2"/>
<evidence type="ECO:0000256" key="1">
    <source>
        <dbReference type="ARBA" id="ARBA00004141"/>
    </source>
</evidence>
<sequence length="572" mass="63171">TSKDMTVPRQATHPEDYVAIEAARPTPNFAVGATNLVVYDNGDIFKTLLMHLLWNVQGEPLNMGFVVPSAINHSAEYTGSTILNSSVHSILDFARYELCGPSILLEIGYRMVGIRLSDPSIVDEAFIMKLLVLTGVTVDHPEAGSEGSGVELHHIHLVHLANQLKYGRGLFIVGAIVESPQMAHGGSPHGKDCTPLPNWNAAVQQGLNEIGIPGFAQILHCSPGSRSIALQCLLQTSGLGAFEPNAVMASWPLLWLVDTETRYTFMNFMLNCEVLKKTVILAKNFEDLQLYDKQPSGTTMDVWWNIGDGGWGIMLAYLFRKHPVWRDCRIRVFHIVDSLTEQEAEADLGAVSSTIQEWLKHHRLDDFISEVQVINVEFEGGEWANQASVKVSHAGETLRRTLALSDFTNKSSMSLGVGDFTKFSHRRPRGRLVMEDIEFDDISSEPPRLGRVPSLGDQLEKWYPPTFASLEAIFTGSKVTPCKTVRGECVRIGCGEARKYEDESSPVSLPQVVNEQMVLHSSDAGVVITNLFDVPEGEGSLAYMQLVELFCADLKRVLLIRGNVVDEVIPTS</sequence>
<name>A0A7J6RNY2_PEROL</name>
<evidence type="ECO:0000313" key="7">
    <source>
        <dbReference type="Proteomes" id="UP000553632"/>
    </source>
</evidence>
<evidence type="ECO:0000256" key="4">
    <source>
        <dbReference type="ARBA" id="ARBA00023136"/>
    </source>
</evidence>
<dbReference type="InterPro" id="IPR004842">
    <property type="entry name" value="SLC12A_fam"/>
</dbReference>
<dbReference type="GO" id="GO:0015379">
    <property type="term" value="F:potassium:chloride symporter activity"/>
    <property type="evidence" value="ECO:0007669"/>
    <property type="project" value="TreeGrafter"/>
</dbReference>
<dbReference type="PANTHER" id="PTHR11827:SF6">
    <property type="entry name" value="SOLUTE CARRIER FAMILY 12 MEMBER 8"/>
    <property type="match status" value="1"/>
</dbReference>
<evidence type="ECO:0000256" key="2">
    <source>
        <dbReference type="ARBA" id="ARBA00022692"/>
    </source>
</evidence>
<evidence type="ECO:0000313" key="6">
    <source>
        <dbReference type="EMBL" id="KAF4722273.1"/>
    </source>
</evidence>
<dbReference type="GO" id="GO:0006884">
    <property type="term" value="P:cell volume homeostasis"/>
    <property type="evidence" value="ECO:0007669"/>
    <property type="project" value="TreeGrafter"/>
</dbReference>
<dbReference type="PANTHER" id="PTHR11827">
    <property type="entry name" value="SOLUTE CARRIER FAMILY 12, CATION COTRANSPORTERS"/>
    <property type="match status" value="1"/>
</dbReference>
<dbReference type="Proteomes" id="UP000553632">
    <property type="component" value="Unassembled WGS sequence"/>
</dbReference>
<dbReference type="GO" id="GO:0016020">
    <property type="term" value="C:membrane"/>
    <property type="evidence" value="ECO:0007669"/>
    <property type="project" value="UniProtKB-SubCell"/>
</dbReference>
<accession>A0A7J6RNY2</accession>
<dbReference type="GO" id="GO:1990573">
    <property type="term" value="P:potassium ion import across plasma membrane"/>
    <property type="evidence" value="ECO:0007669"/>
    <property type="project" value="TreeGrafter"/>
</dbReference>
<evidence type="ECO:0000256" key="3">
    <source>
        <dbReference type="ARBA" id="ARBA00022989"/>
    </source>
</evidence>
<dbReference type="GO" id="GO:0055064">
    <property type="term" value="P:chloride ion homeostasis"/>
    <property type="evidence" value="ECO:0007669"/>
    <property type="project" value="TreeGrafter"/>
</dbReference>
<proteinExistence type="predicted"/>
<dbReference type="GO" id="GO:0055075">
    <property type="term" value="P:potassium ion homeostasis"/>
    <property type="evidence" value="ECO:0007669"/>
    <property type="project" value="TreeGrafter"/>
</dbReference>
<keyword evidence="3" id="KW-1133">Transmembrane helix</keyword>
<feature type="non-terminal residue" evidence="6">
    <location>
        <position position="1"/>
    </location>
</feature>
<feature type="domain" description="SLC12A transporter C-terminal" evidence="5">
    <location>
        <begin position="282"/>
        <end position="345"/>
    </location>
</feature>
<protein>
    <recommendedName>
        <fullName evidence="5">SLC12A transporter C-terminal domain-containing protein</fullName>
    </recommendedName>
</protein>
<keyword evidence="4" id="KW-0472">Membrane</keyword>
<dbReference type="InterPro" id="IPR018491">
    <property type="entry name" value="SLC12_C"/>
</dbReference>
<keyword evidence="2" id="KW-0812">Transmembrane</keyword>
<comment type="subcellular location">
    <subcellularLocation>
        <location evidence="1">Membrane</location>
        <topology evidence="1">Multi-pass membrane protein</topology>
    </subcellularLocation>
</comment>
<dbReference type="EMBL" id="JABANO010024202">
    <property type="protein sequence ID" value="KAF4722273.1"/>
    <property type="molecule type" value="Genomic_DNA"/>
</dbReference>
<organism evidence="6 7">
    <name type="scientific">Perkinsus olseni</name>
    <name type="common">Perkinsus atlanticus</name>
    <dbReference type="NCBI Taxonomy" id="32597"/>
    <lineage>
        <taxon>Eukaryota</taxon>
        <taxon>Sar</taxon>
        <taxon>Alveolata</taxon>
        <taxon>Perkinsozoa</taxon>
        <taxon>Perkinsea</taxon>
        <taxon>Perkinsida</taxon>
        <taxon>Perkinsidae</taxon>
        <taxon>Perkinsus</taxon>
    </lineage>
</organism>
<keyword evidence="7" id="KW-1185">Reference proteome</keyword>